<name>A0ABW5A1I3_9BACL</name>
<dbReference type="EMBL" id="JBHUIO010000011">
    <property type="protein sequence ID" value="MFD2172087.1"/>
    <property type="molecule type" value="Genomic_DNA"/>
</dbReference>
<accession>A0ABW5A1I3</accession>
<dbReference type="InterPro" id="IPR029046">
    <property type="entry name" value="LolA/LolB/LppX"/>
</dbReference>
<dbReference type="PANTHER" id="PTHR37507:SF2">
    <property type="entry name" value="SPORULATION PROTEIN YDCC"/>
    <property type="match status" value="1"/>
</dbReference>
<dbReference type="SUPFAM" id="SSF89392">
    <property type="entry name" value="Prokaryotic lipoproteins and lipoprotein localization factors"/>
    <property type="match status" value="1"/>
</dbReference>
<dbReference type="RefSeq" id="WP_386049431.1">
    <property type="nucleotide sequence ID" value="NZ_JBHUIO010000011.1"/>
</dbReference>
<evidence type="ECO:0000259" key="1">
    <source>
        <dbReference type="Pfam" id="PF14285"/>
    </source>
</evidence>
<reference evidence="3" key="1">
    <citation type="journal article" date="2019" name="Int. J. Syst. Evol. Microbiol.">
        <title>The Global Catalogue of Microorganisms (GCM) 10K type strain sequencing project: providing services to taxonomists for standard genome sequencing and annotation.</title>
        <authorList>
            <consortium name="The Broad Institute Genomics Platform"/>
            <consortium name="The Broad Institute Genome Sequencing Center for Infectious Disease"/>
            <person name="Wu L."/>
            <person name="Ma J."/>
        </authorList>
    </citation>
    <scope>NUCLEOTIDE SEQUENCE [LARGE SCALE GENOMIC DNA]</scope>
    <source>
        <strain evidence="3">CGMCC 1.13574</strain>
    </source>
</reference>
<dbReference type="PROSITE" id="PS51257">
    <property type="entry name" value="PROKAR_LIPOPROTEIN"/>
    <property type="match status" value="1"/>
</dbReference>
<organism evidence="2 3">
    <name type="scientific">Tumebacillus lipolyticus</name>
    <dbReference type="NCBI Taxonomy" id="1280370"/>
    <lineage>
        <taxon>Bacteria</taxon>
        <taxon>Bacillati</taxon>
        <taxon>Bacillota</taxon>
        <taxon>Bacilli</taxon>
        <taxon>Bacillales</taxon>
        <taxon>Alicyclobacillaceae</taxon>
        <taxon>Tumebacillus</taxon>
    </lineage>
</organism>
<feature type="domain" description="DUF4367" evidence="1">
    <location>
        <begin position="231"/>
        <end position="329"/>
    </location>
</feature>
<dbReference type="InterPro" id="IPR052944">
    <property type="entry name" value="Sporulation_related"/>
</dbReference>
<evidence type="ECO:0000313" key="3">
    <source>
        <dbReference type="Proteomes" id="UP001597343"/>
    </source>
</evidence>
<dbReference type="Pfam" id="PF14285">
    <property type="entry name" value="DUF4367"/>
    <property type="match status" value="1"/>
</dbReference>
<gene>
    <name evidence="2" type="ORF">ACFSOY_19150</name>
</gene>
<evidence type="ECO:0000313" key="2">
    <source>
        <dbReference type="EMBL" id="MFD2172087.1"/>
    </source>
</evidence>
<comment type="caution">
    <text evidence="2">The sequence shown here is derived from an EMBL/GenBank/DDBJ whole genome shotgun (WGS) entry which is preliminary data.</text>
</comment>
<proteinExistence type="predicted"/>
<dbReference type="Gene3D" id="2.50.20.10">
    <property type="entry name" value="Lipoprotein localisation LolA/LolB/LppX"/>
    <property type="match status" value="1"/>
</dbReference>
<sequence>MRIKNSVYLVLVTVLVLSLALVGCGKKDQETVMKDLTSFKESLKSYESKATMTVSAHNSQQKYYIETWYMAPNYYRIALGNDPKDITQVIVKNDDGIFVVSPQLKKSFRFKGDWAENQGHIYLYHAAIDRILKSKSLTYDAAEGKMSFRMKMEPENPLVATQQVILNEKNLYPMQVALFDKNDKSVLSVDFDSFTTGVNLKKENFTADAAMALAPADAKPVMAGAKDFGIIEPRYLPEGVKMLETQETQNSVMLRFAGNDPFTIIEQRPAAQDSVLRDGEIVDLWGTTAVLSEVEGGQTRSMHWFHNNVEFSLTGKLPVAEMVRVAQSMIGTVGK</sequence>
<dbReference type="InterPro" id="IPR025377">
    <property type="entry name" value="DUF4367"/>
</dbReference>
<dbReference type="PANTHER" id="PTHR37507">
    <property type="entry name" value="SPORULATION PROTEIN YDCC"/>
    <property type="match status" value="1"/>
</dbReference>
<dbReference type="Proteomes" id="UP001597343">
    <property type="component" value="Unassembled WGS sequence"/>
</dbReference>
<keyword evidence="3" id="KW-1185">Reference proteome</keyword>
<protein>
    <submittedName>
        <fullName evidence="2">DUF4367 domain-containing protein</fullName>
    </submittedName>
</protein>